<keyword evidence="3" id="KW-0328">Glycosyltransferase</keyword>
<dbReference type="PANTHER" id="PTHR11062:SF77">
    <property type="entry name" value="GLYCOSYLTRANSFERASE FAMILY EXOSTOSIN PROTEIN"/>
    <property type="match status" value="1"/>
</dbReference>
<dbReference type="Proteomes" id="UP001630127">
    <property type="component" value="Unassembled WGS sequence"/>
</dbReference>
<name>A0ABD3AWS7_9GENT</name>
<keyword evidence="4" id="KW-0735">Signal-anchor</keyword>
<evidence type="ECO:0000256" key="1">
    <source>
        <dbReference type="ARBA" id="ARBA00004323"/>
    </source>
</evidence>
<evidence type="ECO:0000313" key="8">
    <source>
        <dbReference type="EMBL" id="KAL3535705.1"/>
    </source>
</evidence>
<comment type="subcellular location">
    <subcellularLocation>
        <location evidence="1">Golgi apparatus membrane</location>
        <topology evidence="1">Single-pass type II membrane protein</topology>
    </subcellularLocation>
</comment>
<keyword evidence="6" id="KW-0812">Transmembrane</keyword>
<evidence type="ECO:0000259" key="7">
    <source>
        <dbReference type="Pfam" id="PF03016"/>
    </source>
</evidence>
<dbReference type="Pfam" id="PF03016">
    <property type="entry name" value="Exostosin_GT47"/>
    <property type="match status" value="1"/>
</dbReference>
<evidence type="ECO:0000256" key="4">
    <source>
        <dbReference type="ARBA" id="ARBA00022968"/>
    </source>
</evidence>
<dbReference type="EMBL" id="JBJUIK010000002">
    <property type="protein sequence ID" value="KAL3535705.1"/>
    <property type="molecule type" value="Genomic_DNA"/>
</dbReference>
<feature type="transmembrane region" description="Helical" evidence="6">
    <location>
        <begin position="21"/>
        <end position="39"/>
    </location>
</feature>
<organism evidence="8 9">
    <name type="scientific">Cinchona calisaya</name>
    <dbReference type="NCBI Taxonomy" id="153742"/>
    <lineage>
        <taxon>Eukaryota</taxon>
        <taxon>Viridiplantae</taxon>
        <taxon>Streptophyta</taxon>
        <taxon>Embryophyta</taxon>
        <taxon>Tracheophyta</taxon>
        <taxon>Spermatophyta</taxon>
        <taxon>Magnoliopsida</taxon>
        <taxon>eudicotyledons</taxon>
        <taxon>Gunneridae</taxon>
        <taxon>Pentapetalae</taxon>
        <taxon>asterids</taxon>
        <taxon>lamiids</taxon>
        <taxon>Gentianales</taxon>
        <taxon>Rubiaceae</taxon>
        <taxon>Cinchonoideae</taxon>
        <taxon>Cinchoneae</taxon>
        <taxon>Cinchona</taxon>
    </lineage>
</organism>
<dbReference type="AlphaFoldDB" id="A0ABD3AWS7"/>
<gene>
    <name evidence="8" type="ORF">ACH5RR_004166</name>
</gene>
<evidence type="ECO:0000256" key="6">
    <source>
        <dbReference type="SAM" id="Phobius"/>
    </source>
</evidence>
<sequence>MGNRLQIERLRNVRSQRWLSVVGIITILVILSQFLAVPYKNISIPSHANMGLMFSKNILSSKSRLADADVFSGEVNDTSSSGFFEGQEVGRQQDYKFTPEDGGQAGVYSEKERQLTSEFASGRGLPPDKIAKVRHFNESEDIPLQERLGTGPELTELSKELKSNVTESFVLNASSNSTEGTLRSEIGFVSPIPLTTGLESVADASDASVLYSAVNTSLVQKDKKDLVLQSSEEEVRLPETASVSPKDSSGIVNKPLFKKSKRRPTSISDMTAFLHHGSPFANSVRPKWFSTRDKELQNAKLQIKNAPIIRNAPRVYASLFRNYSMFIRSYELMERVLRVYIYKEGDKPIFHQPHLRGIYASEGWFMKLMEANRRFVVRDPRRAHLFYLPFSSRSLRIALYQRNFTSHRDLENQLDNYVHVISKKYGFWNRTKGADHFLVSCHDWGPKFTRNSMGSCIRALCNSNIAQGLKIGKDVSLPVTNIRSAENPIKDIGGNHPSKRPVLAFFAGGMHGYLRPILLQYWSNKEPDMKIFGPMPNDPDGKARYRDFMKSSKYCICARGYEVHTPRVMESIYYECVPVIISDNYVPPFLEILDWESFAVFVLEEDIPNLRNILLSIPEKKYREMQNRLKMVQQHFLWHKVPVKYDLFHMILHSIWYNRVFQVKSR</sequence>
<dbReference type="GO" id="GO:0016757">
    <property type="term" value="F:glycosyltransferase activity"/>
    <property type="evidence" value="ECO:0007669"/>
    <property type="project" value="UniProtKB-KW"/>
</dbReference>
<accession>A0ABD3AWS7</accession>
<keyword evidence="9" id="KW-1185">Reference proteome</keyword>
<evidence type="ECO:0000256" key="3">
    <source>
        <dbReference type="ARBA" id="ARBA00022676"/>
    </source>
</evidence>
<keyword evidence="5" id="KW-0333">Golgi apparatus</keyword>
<evidence type="ECO:0000313" key="9">
    <source>
        <dbReference type="Proteomes" id="UP001630127"/>
    </source>
</evidence>
<feature type="domain" description="Exostosin GT47" evidence="7">
    <location>
        <begin position="334"/>
        <end position="615"/>
    </location>
</feature>
<comment type="caution">
    <text evidence="8">The sequence shown here is derived from an EMBL/GenBank/DDBJ whole genome shotgun (WGS) entry which is preliminary data.</text>
</comment>
<proteinExistence type="inferred from homology"/>
<dbReference type="GO" id="GO:0000139">
    <property type="term" value="C:Golgi membrane"/>
    <property type="evidence" value="ECO:0007669"/>
    <property type="project" value="UniProtKB-SubCell"/>
</dbReference>
<reference evidence="8 9" key="1">
    <citation type="submission" date="2024-11" db="EMBL/GenBank/DDBJ databases">
        <title>A near-complete genome assembly of Cinchona calisaya.</title>
        <authorList>
            <person name="Lian D.C."/>
            <person name="Zhao X.W."/>
            <person name="Wei L."/>
        </authorList>
    </citation>
    <scope>NUCLEOTIDE SEQUENCE [LARGE SCALE GENOMIC DNA]</scope>
    <source>
        <tissue evidence="8">Nenye</tissue>
    </source>
</reference>
<keyword evidence="6" id="KW-1133">Transmembrane helix</keyword>
<comment type="similarity">
    <text evidence="2">Belongs to the glycosyltransferase 47 family.</text>
</comment>
<evidence type="ECO:0000256" key="2">
    <source>
        <dbReference type="ARBA" id="ARBA00010271"/>
    </source>
</evidence>
<dbReference type="InterPro" id="IPR040911">
    <property type="entry name" value="Exostosin_GT47"/>
</dbReference>
<protein>
    <recommendedName>
        <fullName evidence="7">Exostosin GT47 domain-containing protein</fullName>
    </recommendedName>
</protein>
<keyword evidence="3" id="KW-0808">Transferase</keyword>
<keyword evidence="6" id="KW-0472">Membrane</keyword>
<evidence type="ECO:0000256" key="5">
    <source>
        <dbReference type="ARBA" id="ARBA00023034"/>
    </source>
</evidence>
<dbReference type="InterPro" id="IPR004263">
    <property type="entry name" value="Exostosin"/>
</dbReference>
<dbReference type="PANTHER" id="PTHR11062">
    <property type="entry name" value="EXOSTOSIN HEPARAN SULFATE GLYCOSYLTRANSFERASE -RELATED"/>
    <property type="match status" value="1"/>
</dbReference>